<name>A0A7X0RRL5_9BACL</name>
<feature type="signal peptide" evidence="1">
    <location>
        <begin position="1"/>
        <end position="25"/>
    </location>
</feature>
<evidence type="ECO:0000313" key="4">
    <source>
        <dbReference type="Proteomes" id="UP000547209"/>
    </source>
</evidence>
<dbReference type="SMART" id="SM00635">
    <property type="entry name" value="BID_2"/>
    <property type="match status" value="3"/>
</dbReference>
<proteinExistence type="predicted"/>
<accession>A0A7X0RRL5</accession>
<organism evidence="3 4">
    <name type="scientific">Cohnella nanjingensis</name>
    <dbReference type="NCBI Taxonomy" id="1387779"/>
    <lineage>
        <taxon>Bacteria</taxon>
        <taxon>Bacillati</taxon>
        <taxon>Bacillota</taxon>
        <taxon>Bacilli</taxon>
        <taxon>Bacillales</taxon>
        <taxon>Paenibacillaceae</taxon>
        <taxon>Cohnella</taxon>
    </lineage>
</organism>
<comment type="caution">
    <text evidence="3">The sequence shown here is derived from an EMBL/GenBank/DDBJ whole genome shotgun (WGS) entry which is preliminary data.</text>
</comment>
<feature type="domain" description="BIG2" evidence="2">
    <location>
        <begin position="552"/>
        <end position="632"/>
    </location>
</feature>
<keyword evidence="1" id="KW-0732">Signal</keyword>
<evidence type="ECO:0000256" key="1">
    <source>
        <dbReference type="SAM" id="SignalP"/>
    </source>
</evidence>
<evidence type="ECO:0000313" key="3">
    <source>
        <dbReference type="EMBL" id="MBB6672378.1"/>
    </source>
</evidence>
<gene>
    <name evidence="3" type="ORF">H7C19_17000</name>
</gene>
<dbReference type="InterPro" id="IPR003343">
    <property type="entry name" value="Big_2"/>
</dbReference>
<dbReference type="Proteomes" id="UP000547209">
    <property type="component" value="Unassembled WGS sequence"/>
</dbReference>
<dbReference type="InterPro" id="IPR008964">
    <property type="entry name" value="Invasin/intimin_cell_adhesion"/>
</dbReference>
<dbReference type="Gene3D" id="2.60.40.1080">
    <property type="match status" value="3"/>
</dbReference>
<reference evidence="3 4" key="1">
    <citation type="submission" date="2020-08" db="EMBL/GenBank/DDBJ databases">
        <title>Cohnella phylogeny.</title>
        <authorList>
            <person name="Dunlap C."/>
        </authorList>
    </citation>
    <scope>NUCLEOTIDE SEQUENCE [LARGE SCALE GENOMIC DNA]</scope>
    <source>
        <strain evidence="3 4">DSM 28246</strain>
    </source>
</reference>
<dbReference type="AlphaFoldDB" id="A0A7X0RRL5"/>
<evidence type="ECO:0000259" key="2">
    <source>
        <dbReference type="SMART" id="SM00635"/>
    </source>
</evidence>
<keyword evidence="4" id="KW-1185">Reference proteome</keyword>
<dbReference type="EMBL" id="JACJVP010000026">
    <property type="protein sequence ID" value="MBB6672378.1"/>
    <property type="molecule type" value="Genomic_DNA"/>
</dbReference>
<feature type="domain" description="BIG2" evidence="2">
    <location>
        <begin position="374"/>
        <end position="455"/>
    </location>
</feature>
<protein>
    <submittedName>
        <fullName evidence="3">Ig-like domain-containing protein</fullName>
    </submittedName>
</protein>
<dbReference type="RefSeq" id="WP_185143853.1">
    <property type="nucleotide sequence ID" value="NZ_JACJVP010000026.1"/>
</dbReference>
<dbReference type="Pfam" id="PF02368">
    <property type="entry name" value="Big_2"/>
    <property type="match status" value="2"/>
</dbReference>
<dbReference type="SUPFAM" id="SSF49373">
    <property type="entry name" value="Invasin/intimin cell-adhesion fragments"/>
    <property type="match status" value="2"/>
</dbReference>
<sequence length="635" mass="68638">MKLGFNKKVWLIFCLTACFMLPAMAYADEGAPPANLIEVYRTDGQLLDFDAEKALVYEPQSQKVRIEQLDGSASIEIATDIATKPDQATLTTEGAIFHLPGVKGESIEYRNGTLQRLQAYYWTVNGPYVAYYDSSGTDGSMDGPGTNGLRLRHGNTVETIVNPINHYWPLGEAKILDDGTVLYSFVDQLFRYQAGTSTALTKKPTTTNERESDDNKIASDGQSILYLNFNPEPVLQLLTDSEPITLFGPYSDLFGKYADILRQENLAIAGGWAAFPRLDEDRQVTLWLRSPEGEEKQIGSGNAGYKLQALSPAGDVVYSLTEEGSTRYFLNRAGAEGRTRVEAEVPSGEARWLNDAWWFSTDTGVYKLSEGEPSIESLTADPGELSLLVGEERQLAIIANITGGQAMEVTKDSEYVSSDPTVSTVVQGGLVKGVAAGTSQITASYRGKEVKVAVKVENAAPTVQRLFFTPSELRTEVGVTKTFQLFAKYSDGTERDVTAEAELISSDSSVAALTTAGNEVKGIATGSAFIHATFGGAAATLTVNVAAPSGYVKELFTLGKKWKLSVGQSRNLVVYADYSDGRWEDVSIRSAYSSSNPAVASVDAEGKVQALSPGVANVKITFNGAQKLFKIKVSK</sequence>
<feature type="chain" id="PRO_5038800037" evidence="1">
    <location>
        <begin position="26"/>
        <end position="635"/>
    </location>
</feature>
<feature type="domain" description="BIG2" evidence="2">
    <location>
        <begin position="462"/>
        <end position="543"/>
    </location>
</feature>